<dbReference type="GO" id="GO:0015288">
    <property type="term" value="F:porin activity"/>
    <property type="evidence" value="ECO:0007669"/>
    <property type="project" value="TreeGrafter"/>
</dbReference>
<dbReference type="KEGG" id="mvz:myaer102_48560"/>
<keyword evidence="6 9" id="KW-0472">Membrane</keyword>
<reference evidence="10 11" key="1">
    <citation type="submission" date="2018-11" db="EMBL/GenBank/DDBJ databases">
        <title>Complete genome sequence of Microcystis aeruginosa NIES-102.</title>
        <authorList>
            <person name="Yamaguchi H."/>
            <person name="Suzuki S."/>
            <person name="Kawachi M."/>
        </authorList>
    </citation>
    <scope>NUCLEOTIDE SEQUENCE [LARGE SCALE GENOMIC DNA]</scope>
    <source>
        <strain evidence="10 11">NIES-102</strain>
    </source>
</reference>
<dbReference type="PANTHER" id="PTHR30026:SF21">
    <property type="entry name" value="SLR1270 PROTEIN"/>
    <property type="match status" value="1"/>
</dbReference>
<dbReference type="InterPro" id="IPR051906">
    <property type="entry name" value="TolC-like"/>
</dbReference>
<dbReference type="InterPro" id="IPR003423">
    <property type="entry name" value="OMP_efflux"/>
</dbReference>
<gene>
    <name evidence="10" type="ORF">myaer102_48560</name>
</gene>
<feature type="transmembrane region" description="Helical" evidence="9">
    <location>
        <begin position="12"/>
        <end position="35"/>
    </location>
</feature>
<comment type="subcellular location">
    <subcellularLocation>
        <location evidence="1">Cell outer membrane</location>
    </subcellularLocation>
</comment>
<evidence type="ECO:0000313" key="11">
    <source>
        <dbReference type="Proteomes" id="UP000278152"/>
    </source>
</evidence>
<keyword evidence="9" id="KW-1133">Transmembrane helix</keyword>
<evidence type="ECO:0000313" key="10">
    <source>
        <dbReference type="EMBL" id="BBH42212.1"/>
    </source>
</evidence>
<dbReference type="GO" id="GO:0009279">
    <property type="term" value="C:cell outer membrane"/>
    <property type="evidence" value="ECO:0007669"/>
    <property type="project" value="UniProtKB-SubCell"/>
</dbReference>
<evidence type="ECO:0000256" key="6">
    <source>
        <dbReference type="ARBA" id="ARBA00023136"/>
    </source>
</evidence>
<dbReference type="PANTHER" id="PTHR30026">
    <property type="entry name" value="OUTER MEMBRANE PROTEIN TOLC"/>
    <property type="match status" value="1"/>
</dbReference>
<accession>A0A3G9JQM1</accession>
<dbReference type="GO" id="GO:1990281">
    <property type="term" value="C:efflux pump complex"/>
    <property type="evidence" value="ECO:0007669"/>
    <property type="project" value="TreeGrafter"/>
</dbReference>
<evidence type="ECO:0000256" key="5">
    <source>
        <dbReference type="ARBA" id="ARBA00022692"/>
    </source>
</evidence>
<evidence type="ECO:0000256" key="8">
    <source>
        <dbReference type="SAM" id="MobiDB-lite"/>
    </source>
</evidence>
<feature type="region of interest" description="Disordered" evidence="8">
    <location>
        <begin position="53"/>
        <end position="82"/>
    </location>
</feature>
<sequence length="527" mass="58428">MSLFTSYRLLFTFEILMLLLRYGITVSAVLGLIFLTESSVKAQTQSAADLLKKPQPTANPVSQLPGPSAAPATTEADPKAPNYLNPSGNPLIFPTKPDEVNIRVVQPLTLNQAIELALKNNQTLQTARINLEIARAQLKEQQAALLPTAQAETSLTQDQSAAAQRQNNLARQQGIPAVTPEDSTNLQGSVQIVYGVYTGGERAAQIKRAEKVIRQQELEVERVSEQTRFDATDAYYELQRGDAQVAIAQASIEDASQSLRDAQLLEQAGLGTRFAVLQAEVDLANANQDLTRAISNQRISRRRLAQILSVGQHIELTAADEIREAGTWGLSLDDSIVLAYKNRAELEQQLLQREISAEDRSIAISAVIPQVDLLGQYNVLNDLSDEAGFGDGFRVGGRIRWTFFDGGRAFARARQAERNIDRADTEFSTRRNEIRLQVEESYYSLISNQENIKTSQKSIESATESLRLARLRFQAGVGTQTDVINSQRDLTDARSRYLQAIVDYNRSLNSLQRAISNLPDNRLFEVR</sequence>
<dbReference type="GO" id="GO:0015562">
    <property type="term" value="F:efflux transmembrane transporter activity"/>
    <property type="evidence" value="ECO:0007669"/>
    <property type="project" value="InterPro"/>
</dbReference>
<evidence type="ECO:0000256" key="7">
    <source>
        <dbReference type="ARBA" id="ARBA00023237"/>
    </source>
</evidence>
<evidence type="ECO:0000256" key="3">
    <source>
        <dbReference type="ARBA" id="ARBA00022448"/>
    </source>
</evidence>
<organism evidence="10 11">
    <name type="scientific">Microcystis viridis NIES-102</name>
    <dbReference type="NCBI Taxonomy" id="213615"/>
    <lineage>
        <taxon>Bacteria</taxon>
        <taxon>Bacillati</taxon>
        <taxon>Cyanobacteriota</taxon>
        <taxon>Cyanophyceae</taxon>
        <taxon>Oscillatoriophycideae</taxon>
        <taxon>Chroococcales</taxon>
        <taxon>Microcystaceae</taxon>
        <taxon>Microcystis</taxon>
    </lineage>
</organism>
<proteinExistence type="inferred from homology"/>
<dbReference type="Pfam" id="PF02321">
    <property type="entry name" value="OEP"/>
    <property type="match status" value="2"/>
</dbReference>
<dbReference type="AlphaFoldDB" id="A0A3G9JQM1"/>
<protein>
    <submittedName>
        <fullName evidence="10">Outer membrane efflux protein</fullName>
    </submittedName>
</protein>
<keyword evidence="7" id="KW-0998">Cell outer membrane</keyword>
<evidence type="ECO:0000256" key="1">
    <source>
        <dbReference type="ARBA" id="ARBA00004442"/>
    </source>
</evidence>
<dbReference type="SUPFAM" id="SSF56954">
    <property type="entry name" value="Outer membrane efflux proteins (OEP)"/>
    <property type="match status" value="1"/>
</dbReference>
<keyword evidence="3" id="KW-0813">Transport</keyword>
<comment type="similarity">
    <text evidence="2">Belongs to the outer membrane factor (OMF) (TC 1.B.17) family.</text>
</comment>
<evidence type="ECO:0000256" key="4">
    <source>
        <dbReference type="ARBA" id="ARBA00022452"/>
    </source>
</evidence>
<dbReference type="EMBL" id="AP019314">
    <property type="protein sequence ID" value="BBH42212.1"/>
    <property type="molecule type" value="Genomic_DNA"/>
</dbReference>
<dbReference type="Proteomes" id="UP000278152">
    <property type="component" value="Chromosome"/>
</dbReference>
<evidence type="ECO:0000256" key="2">
    <source>
        <dbReference type="ARBA" id="ARBA00007613"/>
    </source>
</evidence>
<name>A0A3G9JQM1_MICVR</name>
<dbReference type="Gene3D" id="1.20.1600.10">
    <property type="entry name" value="Outer membrane efflux proteins (OEP)"/>
    <property type="match status" value="1"/>
</dbReference>
<keyword evidence="4" id="KW-1134">Transmembrane beta strand</keyword>
<keyword evidence="5 9" id="KW-0812">Transmembrane</keyword>
<evidence type="ECO:0000256" key="9">
    <source>
        <dbReference type="SAM" id="Phobius"/>
    </source>
</evidence>